<dbReference type="PANTHER" id="PTHR10039">
    <property type="entry name" value="AMELOGENIN"/>
    <property type="match status" value="1"/>
</dbReference>
<dbReference type="OrthoDB" id="448455at2759"/>
<evidence type="ECO:0000256" key="1">
    <source>
        <dbReference type="ARBA" id="ARBA00022737"/>
    </source>
</evidence>
<dbReference type="InterPro" id="IPR056884">
    <property type="entry name" value="NPHP3-like_N"/>
</dbReference>
<keyword evidence="6" id="KW-1185">Reference proteome</keyword>
<feature type="repeat" description="ANK" evidence="2">
    <location>
        <begin position="937"/>
        <end position="969"/>
    </location>
</feature>
<dbReference type="EMBL" id="CAJPDS010000015">
    <property type="protein sequence ID" value="CAF9915274.1"/>
    <property type="molecule type" value="Genomic_DNA"/>
</dbReference>
<evidence type="ECO:0000313" key="6">
    <source>
        <dbReference type="Proteomes" id="UP000664521"/>
    </source>
</evidence>
<feature type="repeat" description="ANK" evidence="2">
    <location>
        <begin position="865"/>
        <end position="897"/>
    </location>
</feature>
<proteinExistence type="predicted"/>
<feature type="repeat" description="ANK" evidence="2">
    <location>
        <begin position="970"/>
        <end position="1003"/>
    </location>
</feature>
<keyword evidence="2" id="KW-0040">ANK repeat</keyword>
<dbReference type="InterPro" id="IPR036770">
    <property type="entry name" value="Ankyrin_rpt-contain_sf"/>
</dbReference>
<dbReference type="Proteomes" id="UP000664521">
    <property type="component" value="Unassembled WGS sequence"/>
</dbReference>
<dbReference type="InterPro" id="IPR027417">
    <property type="entry name" value="P-loop_NTPase"/>
</dbReference>
<dbReference type="SMART" id="SM00248">
    <property type="entry name" value="ANK"/>
    <property type="match status" value="9"/>
</dbReference>
<evidence type="ECO:0000256" key="2">
    <source>
        <dbReference type="PROSITE-ProRule" id="PRU00023"/>
    </source>
</evidence>
<feature type="repeat" description="ANK" evidence="2">
    <location>
        <begin position="1004"/>
        <end position="1036"/>
    </location>
</feature>
<name>A0A8H3EZC0_9LECA</name>
<dbReference type="PROSITE" id="PS50297">
    <property type="entry name" value="ANK_REP_REGION"/>
    <property type="match status" value="7"/>
</dbReference>
<dbReference type="Pfam" id="PF24883">
    <property type="entry name" value="NPHP3_N"/>
    <property type="match status" value="1"/>
</dbReference>
<comment type="caution">
    <text evidence="5">The sequence shown here is derived from an EMBL/GenBank/DDBJ whole genome shotgun (WGS) entry which is preliminary data.</text>
</comment>
<dbReference type="PROSITE" id="PS50088">
    <property type="entry name" value="ANK_REPEAT"/>
    <property type="match status" value="8"/>
</dbReference>
<dbReference type="InterPro" id="IPR002110">
    <property type="entry name" value="Ankyrin_rpt"/>
</dbReference>
<accession>A0A8H3EZC0</accession>
<organism evidence="5 6">
    <name type="scientific">Heterodermia speciosa</name>
    <dbReference type="NCBI Taxonomy" id="116794"/>
    <lineage>
        <taxon>Eukaryota</taxon>
        <taxon>Fungi</taxon>
        <taxon>Dikarya</taxon>
        <taxon>Ascomycota</taxon>
        <taxon>Pezizomycotina</taxon>
        <taxon>Lecanoromycetes</taxon>
        <taxon>OSLEUM clade</taxon>
        <taxon>Lecanoromycetidae</taxon>
        <taxon>Caliciales</taxon>
        <taxon>Physciaceae</taxon>
        <taxon>Heterodermia</taxon>
    </lineage>
</organism>
<feature type="domain" description="GPI inositol-deacylase winged helix" evidence="3">
    <location>
        <begin position="475"/>
        <end position="553"/>
    </location>
</feature>
<keyword evidence="1" id="KW-0677">Repeat</keyword>
<feature type="repeat" description="ANK" evidence="2">
    <location>
        <begin position="721"/>
        <end position="753"/>
    </location>
</feature>
<reference evidence="5" key="1">
    <citation type="submission" date="2021-03" db="EMBL/GenBank/DDBJ databases">
        <authorList>
            <person name="Tagirdzhanova G."/>
        </authorList>
    </citation>
    <scope>NUCLEOTIDE SEQUENCE</scope>
</reference>
<evidence type="ECO:0000313" key="5">
    <source>
        <dbReference type="EMBL" id="CAF9915274.1"/>
    </source>
</evidence>
<dbReference type="AlphaFoldDB" id="A0A8H3EZC0"/>
<dbReference type="Pfam" id="PF22939">
    <property type="entry name" value="WHD_GPIID"/>
    <property type="match status" value="1"/>
</dbReference>
<evidence type="ECO:0000259" key="4">
    <source>
        <dbReference type="Pfam" id="PF24883"/>
    </source>
</evidence>
<dbReference type="Pfam" id="PF12796">
    <property type="entry name" value="Ank_2"/>
    <property type="match status" value="4"/>
</dbReference>
<dbReference type="Gene3D" id="1.25.40.20">
    <property type="entry name" value="Ankyrin repeat-containing domain"/>
    <property type="match status" value="4"/>
</dbReference>
<feature type="repeat" description="ANK" evidence="2">
    <location>
        <begin position="769"/>
        <end position="801"/>
    </location>
</feature>
<feature type="domain" description="Nephrocystin 3-like N-terminal" evidence="4">
    <location>
        <begin position="204"/>
        <end position="365"/>
    </location>
</feature>
<dbReference type="SUPFAM" id="SSF48403">
    <property type="entry name" value="Ankyrin repeat"/>
    <property type="match status" value="1"/>
</dbReference>
<evidence type="ECO:0000259" key="3">
    <source>
        <dbReference type="Pfam" id="PF22939"/>
    </source>
</evidence>
<evidence type="ECO:0008006" key="7">
    <source>
        <dbReference type="Google" id="ProtNLM"/>
    </source>
</evidence>
<feature type="repeat" description="ANK" evidence="2">
    <location>
        <begin position="898"/>
        <end position="932"/>
    </location>
</feature>
<gene>
    <name evidence="5" type="ORF">HETSPECPRED_002347</name>
</gene>
<protein>
    <recommendedName>
        <fullName evidence="7">NACHT domain-containing protein</fullName>
    </recommendedName>
</protein>
<dbReference type="Gene3D" id="3.40.50.300">
    <property type="entry name" value="P-loop containing nucleotide triphosphate hydrolases"/>
    <property type="match status" value="1"/>
</dbReference>
<feature type="repeat" description="ANK" evidence="2">
    <location>
        <begin position="802"/>
        <end position="824"/>
    </location>
</feature>
<dbReference type="InterPro" id="IPR054471">
    <property type="entry name" value="GPIID_WHD"/>
</dbReference>
<dbReference type="PRINTS" id="PR01415">
    <property type="entry name" value="ANKYRIN"/>
</dbReference>
<dbReference type="PANTHER" id="PTHR10039:SF15">
    <property type="entry name" value="NACHT DOMAIN-CONTAINING PROTEIN"/>
    <property type="match status" value="1"/>
</dbReference>
<dbReference type="SUPFAM" id="SSF52540">
    <property type="entry name" value="P-loop containing nucleoside triphosphate hydrolases"/>
    <property type="match status" value="1"/>
</dbReference>
<sequence length="1087" mass="119344">MAEVLGVVSSIIAILELSGAVIDYVHKTKSASDDSERLLLEISSINGFLASLKELISRAESQDLWLDTVKSLGTSQGPIAQYDSALKRLEAKLKPVVGWKKAGKALRWPFEKPEVTEILGSIERQKAIFALALGNDHIQLSIAIQADVAGIKRDVSLLRSGIDELDTNSQDQRMAMICAWLDPLSGDFEKKQADVFNMKGRQDGVCKWLLQTEEFVEWISGTRTHLWCSGAPGIGKTVISSFVIDHLYQHFANDKDVAVILLYCNYKDSDRQTTRNMMASILHQLSLQAPPTAKDLETMYEKHKHRGSQPSLPELLVSLTGLSSYFQRIFVVVDALDEYASNFLDELLEGIQTLSPQASCFLTSRPNIFINMNDVIHLTIRADVADIEGYLNSSIAHSGTLASLVGKEPTLRTQIVETVVEKAKGMFLLARLHIQSLQTKTNLRKLKLALNKLPEEQDQAYGDLIERIRNQNADYADLAMKALLWIVNAKRPLKMEELVYALAIESGDTSLDTDGVSDSSLVLSVCAGIVTFEPESRIVGLVHYTAQEYLARRGPDIFPDAQQEMAMICLTALSFQVARNHYYEKETNEGSVHLQLSRYAVPYWADHMRDSPDDSMCQELALDFVCSQEQLAMETVRLQGAGILSLLELQRLEYAASGLCVLAALGLNRAVTSLLHEDLRLHPSNTTSIHCALLFAVFHGRTRTAALLIEQGASVNYRSADTETALHYAASKDNEAIMKLLFDYNATVDIVANIRPYFAQHLHPCQSHQEWTALHLAASLGHSGIVHLLLQHGGQISRTDSCGNTALHLAVAANAYDVVKVLLKTYPNPLQMLDGPTSSISHAAASTNGTAQTPRAVSINARNDMNQTALHFAALFRSERVVPLLIDAGADLDARDSFDNTPLLVAIHGRDVKKEIVQALLEARADVNIAGHINGDRGNTALHLAIEPSKFELLQLLLMNGAIADSRNKNGSTPMHLATWLGSGIETYKLLLYAGADVNAQNLHGNTVLHLLVVADDIFVIRYFLENGAKAGVKNHEGRTAGDVAIQWRATNPCISSSVASLLKNAEKETNVAVSTVSAPSLVLQPR</sequence>